<accession>A0A8X8XM04</accession>
<evidence type="ECO:0000313" key="2">
    <source>
        <dbReference type="EMBL" id="KAG6414348.1"/>
    </source>
</evidence>
<dbReference type="EMBL" id="PNBA02000009">
    <property type="protein sequence ID" value="KAG6414348.1"/>
    <property type="molecule type" value="Genomic_DNA"/>
</dbReference>
<keyword evidence="3" id="KW-1185">Reference proteome</keyword>
<dbReference type="PANTHER" id="PTHR35767">
    <property type="entry name" value="HAPLESS PROTEIN"/>
    <property type="match status" value="1"/>
</dbReference>
<dbReference type="Gene3D" id="3.30.160.60">
    <property type="entry name" value="Classic Zinc Finger"/>
    <property type="match status" value="1"/>
</dbReference>
<organism evidence="2">
    <name type="scientific">Salvia splendens</name>
    <name type="common">Scarlet sage</name>
    <dbReference type="NCBI Taxonomy" id="180675"/>
    <lineage>
        <taxon>Eukaryota</taxon>
        <taxon>Viridiplantae</taxon>
        <taxon>Streptophyta</taxon>
        <taxon>Embryophyta</taxon>
        <taxon>Tracheophyta</taxon>
        <taxon>Spermatophyta</taxon>
        <taxon>Magnoliopsida</taxon>
        <taxon>eudicotyledons</taxon>
        <taxon>Gunneridae</taxon>
        <taxon>Pentapetalae</taxon>
        <taxon>asterids</taxon>
        <taxon>lamiids</taxon>
        <taxon>Lamiales</taxon>
        <taxon>Lamiaceae</taxon>
        <taxon>Nepetoideae</taxon>
        <taxon>Mentheae</taxon>
        <taxon>Salviinae</taxon>
        <taxon>Salvia</taxon>
        <taxon>Salvia subgen. Calosphace</taxon>
        <taxon>core Calosphace</taxon>
    </lineage>
</organism>
<comment type="caution">
    <text evidence="2">The sequence shown here is derived from an EMBL/GenBank/DDBJ whole genome shotgun (WGS) entry which is preliminary data.</text>
</comment>
<name>A0A8X8XM04_SALSN</name>
<proteinExistence type="predicted"/>
<reference evidence="2" key="1">
    <citation type="submission" date="2018-01" db="EMBL/GenBank/DDBJ databases">
        <authorList>
            <person name="Mao J.F."/>
        </authorList>
    </citation>
    <scope>NUCLEOTIDE SEQUENCE</scope>
    <source>
        <strain evidence="2">Huo1</strain>
        <tissue evidence="2">Leaf</tissue>
    </source>
</reference>
<evidence type="ECO:0000313" key="3">
    <source>
        <dbReference type="Proteomes" id="UP000298416"/>
    </source>
</evidence>
<dbReference type="Proteomes" id="UP000298416">
    <property type="component" value="Unassembled WGS sequence"/>
</dbReference>
<evidence type="ECO:0000256" key="1">
    <source>
        <dbReference type="SAM" id="MobiDB-lite"/>
    </source>
</evidence>
<dbReference type="AlphaFoldDB" id="A0A8X8XM04"/>
<reference evidence="2" key="2">
    <citation type="submission" date="2020-08" db="EMBL/GenBank/DDBJ databases">
        <title>Plant Genome Project.</title>
        <authorList>
            <person name="Zhang R.-G."/>
        </authorList>
    </citation>
    <scope>NUCLEOTIDE SEQUENCE</scope>
    <source>
        <strain evidence="2">Huo1</strain>
        <tissue evidence="2">Leaf</tissue>
    </source>
</reference>
<feature type="region of interest" description="Disordered" evidence="1">
    <location>
        <begin position="248"/>
        <end position="273"/>
    </location>
</feature>
<dbReference type="PANTHER" id="PTHR35767:SF1">
    <property type="entry name" value="HAPLESS PROTEIN"/>
    <property type="match status" value="1"/>
</dbReference>
<feature type="compositionally biased region" description="Basic residues" evidence="1">
    <location>
        <begin position="1"/>
        <end position="10"/>
    </location>
</feature>
<protein>
    <submittedName>
        <fullName evidence="2">Uncharacterized protein</fullName>
    </submittedName>
</protein>
<sequence length="299" mass="33172">MESSRSRRRLPGGQRLSRSGAAAAGLRQSQSEEETAVLDAAARVGGQQLAWRRTVVAAMPSFAGEKKRGRKESCCSNLENINSSECEEDKEFPSTTTSQSCSDVNYVPPIRENCSGPEARYLRSEKPGFTVRESKKAESSNQSPVKKCRLVLKLNNTSEPRSIEDSALVSKTMASKGCPVCKTFSSSSNTTLNAHIDQCLSGESTIKWTKNSKVIKHRIKPRKTRMMVNIYETVLCCTLEDLDKRNGTNWASNKGLLQPQDLEVPGEEEEENKKTYLPLEVEHLNQEDAVYIDSSSTEL</sequence>
<gene>
    <name evidence="2" type="ORF">SASPL_127068</name>
</gene>
<feature type="region of interest" description="Disordered" evidence="1">
    <location>
        <begin position="1"/>
        <end position="31"/>
    </location>
</feature>